<keyword evidence="4" id="KW-0106">Calcium</keyword>
<keyword evidence="4" id="KW-0111">Calcium/phospholipid-binding</keyword>
<dbReference type="Proteomes" id="UP001652740">
    <property type="component" value="Unplaced"/>
</dbReference>
<dbReference type="InterPro" id="IPR037104">
    <property type="entry name" value="Annexin_sf"/>
</dbReference>
<evidence type="ECO:0000256" key="4">
    <source>
        <dbReference type="RuleBase" id="RU003540"/>
    </source>
</evidence>
<reference evidence="6" key="1">
    <citation type="submission" date="2025-08" db="UniProtKB">
        <authorList>
            <consortium name="RefSeq"/>
        </authorList>
    </citation>
    <scope>IDENTIFICATION</scope>
    <source>
        <tissue evidence="6">Whole larvae</tissue>
    </source>
</reference>
<proteinExistence type="inferred from homology"/>
<dbReference type="SMART" id="SM00335">
    <property type="entry name" value="ANX"/>
    <property type="match status" value="4"/>
</dbReference>
<dbReference type="InterPro" id="IPR018252">
    <property type="entry name" value="Annexin_repeat_CS"/>
</dbReference>
<keyword evidence="2 4" id="KW-0677">Repeat</keyword>
<comment type="similarity">
    <text evidence="1 4">Belongs to the annexin family.</text>
</comment>
<name>A0A6J3BZY9_GALME</name>
<dbReference type="SUPFAM" id="SSF47874">
    <property type="entry name" value="Annexin"/>
    <property type="match status" value="1"/>
</dbReference>
<dbReference type="PROSITE" id="PS51897">
    <property type="entry name" value="ANNEXIN_2"/>
    <property type="match status" value="4"/>
</dbReference>
<dbReference type="GO" id="GO:0005544">
    <property type="term" value="F:calcium-dependent phospholipid binding"/>
    <property type="evidence" value="ECO:0007669"/>
    <property type="project" value="UniProtKB-KW"/>
</dbReference>
<dbReference type="PANTHER" id="PTHR10502:SF177">
    <property type="entry name" value="ANNEXIN B10"/>
    <property type="match status" value="1"/>
</dbReference>
<evidence type="ECO:0000256" key="2">
    <source>
        <dbReference type="ARBA" id="ARBA00022737"/>
    </source>
</evidence>
<comment type="domain">
    <text evidence="4">A pair of annexin repeats may form one binding site for calcium and phospholipid.</text>
</comment>
<dbReference type="InterPro" id="IPR018502">
    <property type="entry name" value="Annexin_repeat"/>
</dbReference>
<keyword evidence="5" id="KW-1185">Reference proteome</keyword>
<keyword evidence="3 4" id="KW-0041">Annexin</keyword>
<evidence type="ECO:0000256" key="3">
    <source>
        <dbReference type="ARBA" id="ARBA00023216"/>
    </source>
</evidence>
<dbReference type="PRINTS" id="PR00196">
    <property type="entry name" value="ANNEXIN"/>
</dbReference>
<dbReference type="AlphaFoldDB" id="A0A6J3BZY9"/>
<dbReference type="GO" id="GO:0005509">
    <property type="term" value="F:calcium ion binding"/>
    <property type="evidence" value="ECO:0007669"/>
    <property type="project" value="InterPro"/>
</dbReference>
<dbReference type="PROSITE" id="PS00223">
    <property type="entry name" value="ANNEXIN_1"/>
    <property type="match status" value="3"/>
</dbReference>
<dbReference type="GO" id="GO:0001786">
    <property type="term" value="F:phosphatidylserine binding"/>
    <property type="evidence" value="ECO:0007669"/>
    <property type="project" value="TreeGrafter"/>
</dbReference>
<dbReference type="RefSeq" id="XP_031765987.2">
    <property type="nucleotide sequence ID" value="XM_031910127.2"/>
</dbReference>
<dbReference type="GeneID" id="113520671"/>
<sequence>MSHARSPTVVGVQNFNAHEDAVALREAMKGFGTDEETIIQILTSRSNAQRQAISQAFTHEFGRDIIEDLKSELGGHFEDVIVALMLPPEEYLCKELHHCMEGMGTDEHTLIEILCTRTKKEIAAIVEAYERLYNRPLAEHMCSETSGDFRRLLTLIVTSAHQGARDEEAGVDAGRAQEAAQALYDAGEAKWGTDEEVFNKILAHESFAQLRQIFEEYKNISGRTIEQAIKSELDGELKEAMSAIVECVENAPAWFAQRLRKAIEGLGTEDKTLVRIIVARAEIDLGGIKEEYERIYDKTLNSDIEGETSGDYKRALVAILGPA</sequence>
<dbReference type="GO" id="GO:0012506">
    <property type="term" value="C:vesicle membrane"/>
    <property type="evidence" value="ECO:0007669"/>
    <property type="project" value="TreeGrafter"/>
</dbReference>
<evidence type="ECO:0000313" key="6">
    <source>
        <dbReference type="RefSeq" id="XP_031765987.2"/>
    </source>
</evidence>
<protein>
    <recommendedName>
        <fullName evidence="4">Annexin</fullName>
    </recommendedName>
</protein>
<dbReference type="GO" id="GO:0005886">
    <property type="term" value="C:plasma membrane"/>
    <property type="evidence" value="ECO:0007669"/>
    <property type="project" value="TreeGrafter"/>
</dbReference>
<evidence type="ECO:0000256" key="1">
    <source>
        <dbReference type="ARBA" id="ARBA00007831"/>
    </source>
</evidence>
<evidence type="ECO:0000313" key="5">
    <source>
        <dbReference type="Proteomes" id="UP001652740"/>
    </source>
</evidence>
<dbReference type="GO" id="GO:0005737">
    <property type="term" value="C:cytoplasm"/>
    <property type="evidence" value="ECO:0007669"/>
    <property type="project" value="TreeGrafter"/>
</dbReference>
<dbReference type="Gene3D" id="1.10.220.10">
    <property type="entry name" value="Annexin"/>
    <property type="match status" value="4"/>
</dbReference>
<organism evidence="5 6">
    <name type="scientific">Galleria mellonella</name>
    <name type="common">Greater wax moth</name>
    <dbReference type="NCBI Taxonomy" id="7137"/>
    <lineage>
        <taxon>Eukaryota</taxon>
        <taxon>Metazoa</taxon>
        <taxon>Ecdysozoa</taxon>
        <taxon>Arthropoda</taxon>
        <taxon>Hexapoda</taxon>
        <taxon>Insecta</taxon>
        <taxon>Pterygota</taxon>
        <taxon>Neoptera</taxon>
        <taxon>Endopterygota</taxon>
        <taxon>Lepidoptera</taxon>
        <taxon>Glossata</taxon>
        <taxon>Ditrysia</taxon>
        <taxon>Pyraloidea</taxon>
        <taxon>Pyralidae</taxon>
        <taxon>Galleriinae</taxon>
        <taxon>Galleria</taxon>
    </lineage>
</organism>
<accession>A0A6J3BZY9</accession>
<dbReference type="PANTHER" id="PTHR10502">
    <property type="entry name" value="ANNEXIN"/>
    <property type="match status" value="1"/>
</dbReference>
<dbReference type="Pfam" id="PF00191">
    <property type="entry name" value="Annexin"/>
    <property type="match status" value="4"/>
</dbReference>
<gene>
    <name evidence="6" type="primary">LOC113520671</name>
</gene>
<dbReference type="GO" id="GO:0005634">
    <property type="term" value="C:nucleus"/>
    <property type="evidence" value="ECO:0007669"/>
    <property type="project" value="TreeGrafter"/>
</dbReference>
<dbReference type="InterPro" id="IPR001464">
    <property type="entry name" value="Annexin"/>
</dbReference>